<dbReference type="PATRIC" id="fig|396597.7.peg.5404"/>
<evidence type="ECO:0000313" key="1">
    <source>
        <dbReference type="EMBL" id="EDT41544.1"/>
    </source>
</evidence>
<sequence length="809" mass="88566">MRVTDAQGVHCVTDDGDEIQGGLPFGASAPAGSGISFISADWVRIGSKLKSIAITPSWVGLPGVPFERWYEGYMQADEIFSASEKQFGGTALTLEDFNFRVLFSLMQGNTLTWRIDSDARLFEPGSESLIAPIGETLRLDLDCDLPPDGAVPDNVRVVDWPWHVHLALTQSFHDELYRRHLTLSPGYLSELVDVQSDTTATIDGKAQTITQTSRMPSTRIVAPSVWNRPYIPQWKSVQIDYMASDDVISNQQVRTPFGWAQSDDEYRGATTDVYLGVDAIEAKQMLSMYWELKSPGAVSGISWEYLANGEKWIPFGPATLDETDRLAHSGLWSVIWPGDASRNSTGMPSGRYWLRARISGTTSSTPRPVAEAVLPSLPRLLGLAINASVATLADADLIAASHFEQPLPPETVTNALEAPDGVLQVVQLWPSFGGRSAESSGAFNNRVARRLRHRARALDSWDLATLLRGHHPGIREVAVLALPRPGNDNSDPPCDGTLPQRLVVMPNVSSNDSDDSLCPVYSEAHLLDLHRWLVARVSPWLTVSCVNPHYRPVRVSWIIRFRTGISPSYGDNRVRRLLEDQLRPWMSGKRVDDPVIGHSLTRRRVRQSIMQIDEVEKLEALWIDGDDGTTSTLGGQVKPDEVAVIECVPPAYHGLGIVALRHAADDAYRSVRIGSDATVVVRVAIDVHPIQRIGGGQQAYLESPTLYNIDTGEVIPVSCERGLCASGPEGGAQSGDTKNVNFDAACVMSSHSSLTTQYFRLEASRASCGVYRIGVVWGIKQKNNSVETLRSGQIGQWIVVEVVAALPGA</sequence>
<accession>B1T4E6</accession>
<gene>
    <name evidence="1" type="ORF">BamMEX5DRAFT_2662</name>
</gene>
<proteinExistence type="predicted"/>
<reference evidence="1 2" key="1">
    <citation type="submission" date="2008-03" db="EMBL/GenBank/DDBJ databases">
        <title>Sequencing of the draft genome and assembly of Burkholderia ambifaria MEX-5.</title>
        <authorList>
            <consortium name="US DOE Joint Genome Institute (JGI-PGF)"/>
            <person name="Copeland A."/>
            <person name="Lucas S."/>
            <person name="Lapidus A."/>
            <person name="Glavina del Rio T."/>
            <person name="Dalin E."/>
            <person name="Tice H."/>
            <person name="Bruce D."/>
            <person name="Goodwin L."/>
            <person name="Pitluck S."/>
            <person name="Larimer F."/>
            <person name="Land M.L."/>
            <person name="Hauser L."/>
            <person name="Tiedje J."/>
            <person name="Richardson P."/>
        </authorList>
    </citation>
    <scope>NUCLEOTIDE SEQUENCE [LARGE SCALE GENOMIC DNA]</scope>
    <source>
        <strain evidence="1 2">MEX-5</strain>
    </source>
</reference>
<dbReference type="EMBL" id="ABLK01000071">
    <property type="protein sequence ID" value="EDT41544.1"/>
    <property type="molecule type" value="Genomic_DNA"/>
</dbReference>
<comment type="caution">
    <text evidence="1">The sequence shown here is derived from an EMBL/GenBank/DDBJ whole genome shotgun (WGS) entry which is preliminary data.</text>
</comment>
<evidence type="ECO:0000313" key="2">
    <source>
        <dbReference type="Proteomes" id="UP000004814"/>
    </source>
</evidence>
<name>B1T4E6_9BURK</name>
<dbReference type="Proteomes" id="UP000004814">
    <property type="component" value="Unassembled WGS sequence"/>
</dbReference>
<dbReference type="AlphaFoldDB" id="B1T4E6"/>
<protein>
    <submittedName>
        <fullName evidence="1">Uncharacterized protein</fullName>
    </submittedName>
</protein>
<organism evidence="1 2">
    <name type="scientific">Burkholderia ambifaria MEX-5</name>
    <dbReference type="NCBI Taxonomy" id="396597"/>
    <lineage>
        <taxon>Bacteria</taxon>
        <taxon>Pseudomonadati</taxon>
        <taxon>Pseudomonadota</taxon>
        <taxon>Betaproteobacteria</taxon>
        <taxon>Burkholderiales</taxon>
        <taxon>Burkholderiaceae</taxon>
        <taxon>Burkholderia</taxon>
        <taxon>Burkholderia cepacia complex</taxon>
    </lineage>
</organism>